<dbReference type="EMBL" id="LGUF01000007">
    <property type="protein sequence ID" value="KON86617.1"/>
    <property type="molecule type" value="Genomic_DNA"/>
</dbReference>
<protein>
    <recommendedName>
        <fullName evidence="4">Protein xhlA</fullName>
    </recommendedName>
</protein>
<accession>A0A0M0GAR5</accession>
<feature type="transmembrane region" description="Helical" evidence="1">
    <location>
        <begin position="61"/>
        <end position="85"/>
    </location>
</feature>
<organism evidence="2 3">
    <name type="scientific">Sporosarcina globispora</name>
    <name type="common">Bacillus globisporus</name>
    <dbReference type="NCBI Taxonomy" id="1459"/>
    <lineage>
        <taxon>Bacteria</taxon>
        <taxon>Bacillati</taxon>
        <taxon>Bacillota</taxon>
        <taxon>Bacilli</taxon>
        <taxon>Bacillales</taxon>
        <taxon>Caryophanaceae</taxon>
        <taxon>Sporosarcina</taxon>
    </lineage>
</organism>
<comment type="caution">
    <text evidence="2">The sequence shown here is derived from an EMBL/GenBank/DDBJ whole genome shotgun (WGS) entry which is preliminary data.</text>
</comment>
<dbReference type="OrthoDB" id="2943262at2"/>
<name>A0A0M0GAR5_SPOGL</name>
<dbReference type="RefSeq" id="WP_053433984.1">
    <property type="nucleotide sequence ID" value="NZ_LGUF01000007.1"/>
</dbReference>
<dbReference type="Proteomes" id="UP000037109">
    <property type="component" value="Unassembled WGS sequence"/>
</dbReference>
<evidence type="ECO:0000313" key="2">
    <source>
        <dbReference type="EMBL" id="KON86617.1"/>
    </source>
</evidence>
<proteinExistence type="predicted"/>
<keyword evidence="1" id="KW-0472">Membrane</keyword>
<keyword evidence="1" id="KW-1133">Transmembrane helix</keyword>
<evidence type="ECO:0000256" key="1">
    <source>
        <dbReference type="SAM" id="Phobius"/>
    </source>
</evidence>
<dbReference type="Pfam" id="PF10779">
    <property type="entry name" value="XhlA"/>
    <property type="match status" value="1"/>
</dbReference>
<gene>
    <name evidence="2" type="ORF">AF332_07155</name>
</gene>
<reference evidence="3" key="1">
    <citation type="submission" date="2015-07" db="EMBL/GenBank/DDBJ databases">
        <title>Fjat-10036 dsm4.</title>
        <authorList>
            <person name="Liu B."/>
            <person name="Wang J."/>
            <person name="Zhu Y."/>
            <person name="Liu G."/>
            <person name="Chen Q."/>
            <person name="Chen Z."/>
            <person name="Lan J."/>
            <person name="Che J."/>
            <person name="Ge C."/>
            <person name="Shi H."/>
            <person name="Pan Z."/>
            <person name="Liu X."/>
        </authorList>
    </citation>
    <scope>NUCLEOTIDE SEQUENCE [LARGE SCALE GENOMIC DNA]</scope>
    <source>
        <strain evidence="3">DSM 4</strain>
    </source>
</reference>
<sequence length="89" mass="9891">MTQEATAVDIWQESVRKDIDDMKGDIRRLQDKTLLQDQSIQNIQGDLKEIKEDTKWLKRTITAALITAVCTGVIGGGIAIIFTVFKGGQ</sequence>
<evidence type="ECO:0008006" key="4">
    <source>
        <dbReference type="Google" id="ProtNLM"/>
    </source>
</evidence>
<dbReference type="AlphaFoldDB" id="A0A0M0GAR5"/>
<dbReference type="PATRIC" id="fig|1459.3.peg.1538"/>
<keyword evidence="1" id="KW-0812">Transmembrane</keyword>
<keyword evidence="3" id="KW-1185">Reference proteome</keyword>
<dbReference type="InterPro" id="IPR019715">
    <property type="entry name" value="Haemolysin_XhlA"/>
</dbReference>
<dbReference type="STRING" id="1459.AF332_07155"/>
<evidence type="ECO:0000313" key="3">
    <source>
        <dbReference type="Proteomes" id="UP000037109"/>
    </source>
</evidence>